<dbReference type="Proteomes" id="UP000737402">
    <property type="component" value="Unassembled WGS sequence"/>
</dbReference>
<feature type="domain" description="Beta-lactamase-related" evidence="3">
    <location>
        <begin position="16"/>
        <end position="324"/>
    </location>
</feature>
<dbReference type="InterPro" id="IPR012338">
    <property type="entry name" value="Beta-lactam/transpept-like"/>
</dbReference>
<evidence type="ECO:0000313" key="5">
    <source>
        <dbReference type="Proteomes" id="UP000737402"/>
    </source>
</evidence>
<dbReference type="SUPFAM" id="SSF56601">
    <property type="entry name" value="beta-lactamase/transpeptidase-like"/>
    <property type="match status" value="1"/>
</dbReference>
<dbReference type="InterPro" id="IPR001466">
    <property type="entry name" value="Beta-lactam-related"/>
</dbReference>
<evidence type="ECO:0000256" key="2">
    <source>
        <dbReference type="ARBA" id="ARBA00023136"/>
    </source>
</evidence>
<keyword evidence="2" id="KW-0472">Membrane</keyword>
<keyword evidence="5" id="KW-1185">Reference proteome</keyword>
<dbReference type="PANTHER" id="PTHR46825:SF11">
    <property type="entry name" value="PENICILLIN-BINDING PROTEIN 4"/>
    <property type="match status" value="1"/>
</dbReference>
<dbReference type="Gene3D" id="3.40.710.10">
    <property type="entry name" value="DD-peptidase/beta-lactamase superfamily"/>
    <property type="match status" value="1"/>
</dbReference>
<dbReference type="InterPro" id="IPR050491">
    <property type="entry name" value="AmpC-like"/>
</dbReference>
<dbReference type="Pfam" id="PF00144">
    <property type="entry name" value="Beta-lactamase"/>
    <property type="match status" value="1"/>
</dbReference>
<sequence>MKIHNVIEEKAREIDFSGVVWRQDKNGVVYKSVHGYANRSDRLPNKVETRFGIASGCKLFTAIAIGRLVQEGKLSFETKISEVLTFSDFPHFDKGITVHHLLTHTSGIPDYFEEEEMEDYEDLWKGRPMYQIRQMEDFLPMFQHGEMMFTPGERFHYNNAGFVLLGMVVERVTRESFTRYVEQNIFLPCEMKDSGYFSFDQLPADTATGYIDNEDGTWRSNIYSLPVKGGADGGAYITAPDMAKLWTALMERELLNEEITSLLLTPHVEVGKDEYYGYGIWIDKRNDAIYKYHVMGYDPGVSFASGYYPDSGSILVISSNRGAGPHKLMAVAEEYFERGK</sequence>
<evidence type="ECO:0000259" key="3">
    <source>
        <dbReference type="Pfam" id="PF00144"/>
    </source>
</evidence>
<reference evidence="4 5" key="1">
    <citation type="submission" date="2021-01" db="EMBL/GenBank/DDBJ databases">
        <title>Genomic Encyclopedia of Type Strains, Phase IV (KMG-IV): sequencing the most valuable type-strain genomes for metagenomic binning, comparative biology and taxonomic classification.</title>
        <authorList>
            <person name="Goeker M."/>
        </authorList>
    </citation>
    <scope>NUCLEOTIDE SEQUENCE [LARGE SCALE GENOMIC DNA]</scope>
    <source>
        <strain evidence="4 5">DSM 25879</strain>
    </source>
</reference>
<protein>
    <submittedName>
        <fullName evidence="4">CubicO group peptidase (Beta-lactamase class C family)</fullName>
    </submittedName>
</protein>
<evidence type="ECO:0000256" key="1">
    <source>
        <dbReference type="ARBA" id="ARBA00004370"/>
    </source>
</evidence>
<name>A0ABS2P4Q7_9BACI</name>
<dbReference type="EMBL" id="JAFBED010000012">
    <property type="protein sequence ID" value="MBM7621956.1"/>
    <property type="molecule type" value="Genomic_DNA"/>
</dbReference>
<dbReference type="PANTHER" id="PTHR46825">
    <property type="entry name" value="D-ALANYL-D-ALANINE-CARBOXYPEPTIDASE/ENDOPEPTIDASE AMPH"/>
    <property type="match status" value="1"/>
</dbReference>
<accession>A0ABS2P4Q7</accession>
<organism evidence="4 5">
    <name type="scientific">Sutcliffiella tianshenii</name>
    <dbReference type="NCBI Taxonomy" id="1463404"/>
    <lineage>
        <taxon>Bacteria</taxon>
        <taxon>Bacillati</taxon>
        <taxon>Bacillota</taxon>
        <taxon>Bacilli</taxon>
        <taxon>Bacillales</taxon>
        <taxon>Bacillaceae</taxon>
        <taxon>Sutcliffiella</taxon>
    </lineage>
</organism>
<evidence type="ECO:0000313" key="4">
    <source>
        <dbReference type="EMBL" id="MBM7621956.1"/>
    </source>
</evidence>
<comment type="subcellular location">
    <subcellularLocation>
        <location evidence="1">Membrane</location>
    </subcellularLocation>
</comment>
<comment type="caution">
    <text evidence="4">The sequence shown here is derived from an EMBL/GenBank/DDBJ whole genome shotgun (WGS) entry which is preliminary data.</text>
</comment>
<proteinExistence type="predicted"/>
<dbReference type="RefSeq" id="WP_204419032.1">
    <property type="nucleotide sequence ID" value="NZ_JAFBED010000012.1"/>
</dbReference>
<gene>
    <name evidence="4" type="ORF">JOC95_003864</name>
</gene>